<gene>
    <name evidence="4" type="ORF">BKD09_32060</name>
</gene>
<reference evidence="4 5" key="1">
    <citation type="submission" date="2016-11" db="EMBL/GenBank/DDBJ databases">
        <title>Complete Genome Sequence of Bradyrhizobium sp. strain J5, an isolated from soybean nodule in Hokkaido.</title>
        <authorList>
            <person name="Kanehara K."/>
        </authorList>
    </citation>
    <scope>NUCLEOTIDE SEQUENCE [LARGE SCALE GENOMIC DNA]</scope>
    <source>
        <strain evidence="4 5">J5</strain>
    </source>
</reference>
<dbReference type="RefSeq" id="WP_071915217.1">
    <property type="nucleotide sequence ID" value="NZ_CP017637.1"/>
</dbReference>
<accession>A0A1L3FI69</accession>
<dbReference type="SUPFAM" id="SSF50475">
    <property type="entry name" value="FMN-binding split barrel"/>
    <property type="match status" value="1"/>
</dbReference>
<dbReference type="InterPro" id="IPR002563">
    <property type="entry name" value="Flavin_Rdtase-like_dom"/>
</dbReference>
<dbReference type="InterPro" id="IPR012349">
    <property type="entry name" value="Split_barrel_FMN-bd"/>
</dbReference>
<dbReference type="Gene3D" id="2.30.110.10">
    <property type="entry name" value="Electron Transport, Fmn-binding Protein, Chain A"/>
    <property type="match status" value="1"/>
</dbReference>
<dbReference type="SMART" id="SM00903">
    <property type="entry name" value="Flavin_Reduct"/>
    <property type="match status" value="1"/>
</dbReference>
<evidence type="ECO:0000259" key="3">
    <source>
        <dbReference type="SMART" id="SM00903"/>
    </source>
</evidence>
<dbReference type="Pfam" id="PF01613">
    <property type="entry name" value="Flavin_Reduct"/>
    <property type="match status" value="1"/>
</dbReference>
<feature type="domain" description="Flavin reductase like" evidence="3">
    <location>
        <begin position="23"/>
        <end position="169"/>
    </location>
</feature>
<keyword evidence="4" id="KW-0503">Monooxygenase</keyword>
<dbReference type="OrthoDB" id="9792858at2"/>
<evidence type="ECO:0000313" key="4">
    <source>
        <dbReference type="EMBL" id="APG12988.1"/>
    </source>
</evidence>
<dbReference type="GO" id="GO:0010181">
    <property type="term" value="F:FMN binding"/>
    <property type="evidence" value="ECO:0007669"/>
    <property type="project" value="InterPro"/>
</dbReference>
<dbReference type="InterPro" id="IPR050268">
    <property type="entry name" value="NADH-dep_flavin_reductase"/>
</dbReference>
<name>A0A1L3FI69_BRAJP</name>
<organism evidence="4 5">
    <name type="scientific">Bradyrhizobium japonicum</name>
    <dbReference type="NCBI Taxonomy" id="375"/>
    <lineage>
        <taxon>Bacteria</taxon>
        <taxon>Pseudomonadati</taxon>
        <taxon>Pseudomonadota</taxon>
        <taxon>Alphaproteobacteria</taxon>
        <taxon>Hyphomicrobiales</taxon>
        <taxon>Nitrobacteraceae</taxon>
        <taxon>Bradyrhizobium</taxon>
    </lineage>
</organism>
<sequence length="190" mass="20624">MGKSDIHLVSGDDEVEHQFRAVMRRLAGGVTIITAGRDEDITGMTVTSLTSLSASPPRLLVSVNRQASSFARIARYGVFGVNILGSDQQALAGRFSDGSLKGHERFDGIRWSAGTAGVPLLGDSLATIECKVEEIIERHSHGIIIGSLLSFELSHELSGLVYWNGQYIRITHDFDLDLLAEISIPLAHVR</sequence>
<dbReference type="GO" id="GO:0042602">
    <property type="term" value="F:riboflavin reductase (NADPH) activity"/>
    <property type="evidence" value="ECO:0007669"/>
    <property type="project" value="TreeGrafter"/>
</dbReference>
<dbReference type="AlphaFoldDB" id="A0A1L3FI69"/>
<dbReference type="GO" id="GO:0004497">
    <property type="term" value="F:monooxygenase activity"/>
    <property type="evidence" value="ECO:0007669"/>
    <property type="project" value="UniProtKB-KW"/>
</dbReference>
<dbReference type="EMBL" id="CP017637">
    <property type="protein sequence ID" value="APG12988.1"/>
    <property type="molecule type" value="Genomic_DNA"/>
</dbReference>
<keyword evidence="2" id="KW-0560">Oxidoreductase</keyword>
<evidence type="ECO:0000256" key="2">
    <source>
        <dbReference type="ARBA" id="ARBA00023002"/>
    </source>
</evidence>
<dbReference type="Proteomes" id="UP000181962">
    <property type="component" value="Chromosome"/>
</dbReference>
<proteinExistence type="inferred from homology"/>
<dbReference type="PANTHER" id="PTHR30466">
    <property type="entry name" value="FLAVIN REDUCTASE"/>
    <property type="match status" value="1"/>
</dbReference>
<evidence type="ECO:0000256" key="1">
    <source>
        <dbReference type="ARBA" id="ARBA00008898"/>
    </source>
</evidence>
<dbReference type="PANTHER" id="PTHR30466:SF11">
    <property type="entry name" value="FLAVIN-DEPENDENT MONOOXYGENASE, REDUCTASE SUBUNIT HSAB"/>
    <property type="match status" value="1"/>
</dbReference>
<comment type="similarity">
    <text evidence="1">Belongs to the non-flavoprotein flavin reductase family.</text>
</comment>
<evidence type="ECO:0000313" key="5">
    <source>
        <dbReference type="Proteomes" id="UP000181962"/>
    </source>
</evidence>
<protein>
    <submittedName>
        <fullName evidence="4">Monooxygenase</fullName>
    </submittedName>
</protein>